<reference evidence="1 2" key="1">
    <citation type="journal article" date="2012" name="J. Bacteriol.">
        <title>Complete genome sequence of Klebsiella oxytoca KCTC 1686, used in production of 2,3-butanediol.</title>
        <authorList>
            <person name="Shin S.H."/>
            <person name="Kim S."/>
            <person name="Kim J.Y."/>
            <person name="Lee S."/>
            <person name="Um Y."/>
            <person name="Oh M.K."/>
            <person name="Kim Y.R."/>
            <person name="Lee J."/>
            <person name="Yang K.S."/>
        </authorList>
    </citation>
    <scope>NUCLEOTIDE SEQUENCE [LARGE SCALE GENOMIC DNA]</scope>
    <source>
        <strain evidence="2">ATCC 8724 / DSM 4798 / JCM 20051 / NBRC 3318 / NRRL B-199 / KCTC 1686</strain>
    </source>
</reference>
<name>A0A0H3H6Z5_KLEM8</name>
<dbReference type="SUPFAM" id="SSF46894">
    <property type="entry name" value="C-terminal effector domain of the bipartite response regulators"/>
    <property type="match status" value="1"/>
</dbReference>
<gene>
    <name evidence="1" type="ordered locus">KOX_00945</name>
</gene>
<evidence type="ECO:0000313" key="2">
    <source>
        <dbReference type="Proteomes" id="UP000007843"/>
    </source>
</evidence>
<dbReference type="GO" id="GO:0003677">
    <property type="term" value="F:DNA binding"/>
    <property type="evidence" value="ECO:0007669"/>
    <property type="project" value="InterPro"/>
</dbReference>
<organism evidence="1 2">
    <name type="scientific">Klebsiella michiganensis (strain ATCC 8724 / DSM 4798 / JCM 20051 / NBRC 3318 / NRRL B-199 / KCTC 1686 / BUCSAV 143 / CCM 1901)</name>
    <dbReference type="NCBI Taxonomy" id="1006551"/>
    <lineage>
        <taxon>Bacteria</taxon>
        <taxon>Pseudomonadati</taxon>
        <taxon>Pseudomonadota</taxon>
        <taxon>Gammaproteobacteria</taxon>
        <taxon>Enterobacterales</taxon>
        <taxon>Enterobacteriaceae</taxon>
        <taxon>Klebsiella/Raoultella group</taxon>
        <taxon>Klebsiella</taxon>
    </lineage>
</organism>
<sequence>MSRRFFLYDKNIFFSEGVRSLVDDLAAHDGDCAFSRLDQFSQLINTLRLPKQKEELRWVLCDVDSLPDERFNALYTIKEYYCRENQQLVILLGENNISLFFALHSLLPEASWLLKNESLENFFKFIEGADSMVAKKIFYSRSLINYTRQKWLARDFNNSISSDDWWLMEEIFKGKSLSQISSEQKIDVRRLSRCKRGLMKKLNAKNNVELFNIFKCIVATPCV</sequence>
<dbReference type="AlphaFoldDB" id="A0A0H3H6Z5"/>
<proteinExistence type="predicted"/>
<dbReference type="InterPro" id="IPR016032">
    <property type="entry name" value="Sig_transdc_resp-reg_C-effctor"/>
</dbReference>
<dbReference type="GeneID" id="66558192"/>
<accession>A0A0H3H6Z5</accession>
<dbReference type="HOGENOM" id="CLU_1233614_0_0_6"/>
<protein>
    <submittedName>
        <fullName evidence="1">Transcriptional regulator</fullName>
    </submittedName>
</protein>
<evidence type="ECO:0000313" key="1">
    <source>
        <dbReference type="EMBL" id="AEX01934.1"/>
    </source>
</evidence>
<dbReference type="EMBL" id="CP003218">
    <property type="protein sequence ID" value="AEX01934.1"/>
    <property type="molecule type" value="Genomic_DNA"/>
</dbReference>
<dbReference type="Proteomes" id="UP000007843">
    <property type="component" value="Chromosome"/>
</dbReference>
<dbReference type="GO" id="GO:0006355">
    <property type="term" value="P:regulation of DNA-templated transcription"/>
    <property type="evidence" value="ECO:0007669"/>
    <property type="project" value="InterPro"/>
</dbReference>
<dbReference type="RefSeq" id="WP_014226574.1">
    <property type="nucleotide sequence ID" value="NC_016612.1"/>
</dbReference>
<dbReference type="KEGG" id="kox:KOX_00945"/>